<sequence>MKKAVYILLALSMVPLLSMGINAQDIVREEVVFISGDNVLSGTLVLPDSAENVPVILFLGGMYEWGDFHSQRQSFIEENLEAIFPEAGVGVFYYDPRGVGDSEGRWGRATLNDFADDALAAISFLQQRKEVDSERIGIVGHGEDGWVAQIVAATAPQEVKFMASLAGPTFDATRQLINEYHSEYVCNGEDSTAAYNKAVQKAQSHQNWVSMIAITKRWRHMRMKMDHESAKYLKDITIPALFVFGENDGQVYPSWALEEMNEVFPDSLPSNFSTFSIAGANHYFHVVSPCYNYEDDSETIRKNFSFRFKEVLREWIFEHL</sequence>
<keyword evidence="3" id="KW-0378">Hydrolase</keyword>
<dbReference type="Proteomes" id="UP001597460">
    <property type="component" value="Unassembled WGS sequence"/>
</dbReference>
<evidence type="ECO:0000313" key="4">
    <source>
        <dbReference type="Proteomes" id="UP001597460"/>
    </source>
</evidence>
<dbReference type="GO" id="GO:0016787">
    <property type="term" value="F:hydrolase activity"/>
    <property type="evidence" value="ECO:0007669"/>
    <property type="project" value="UniProtKB-KW"/>
</dbReference>
<feature type="chain" id="PRO_5047463063" evidence="1">
    <location>
        <begin position="24"/>
        <end position="320"/>
    </location>
</feature>
<evidence type="ECO:0000256" key="1">
    <source>
        <dbReference type="SAM" id="SignalP"/>
    </source>
</evidence>
<evidence type="ECO:0000313" key="3">
    <source>
        <dbReference type="EMBL" id="MFD2532022.1"/>
    </source>
</evidence>
<evidence type="ECO:0000259" key="2">
    <source>
        <dbReference type="Pfam" id="PF02129"/>
    </source>
</evidence>
<dbReference type="EC" id="3.4.-.-" evidence="3"/>
<protein>
    <submittedName>
        <fullName evidence="3">Alpha/beta hydrolase family protein</fullName>
        <ecNumber evidence="3">3.4.-.-</ecNumber>
    </submittedName>
</protein>
<dbReference type="RefSeq" id="WP_390300080.1">
    <property type="nucleotide sequence ID" value="NZ_JBHULI010000022.1"/>
</dbReference>
<dbReference type="PANTHER" id="PTHR43265:SF1">
    <property type="entry name" value="ESTERASE ESTD"/>
    <property type="match status" value="1"/>
</dbReference>
<proteinExistence type="predicted"/>
<dbReference type="EMBL" id="JBHULI010000022">
    <property type="protein sequence ID" value="MFD2532022.1"/>
    <property type="molecule type" value="Genomic_DNA"/>
</dbReference>
<dbReference type="Gene3D" id="3.40.50.1820">
    <property type="entry name" value="alpha/beta hydrolase"/>
    <property type="match status" value="1"/>
</dbReference>
<dbReference type="Pfam" id="PF02129">
    <property type="entry name" value="Peptidase_S15"/>
    <property type="match status" value="1"/>
</dbReference>
<dbReference type="InterPro" id="IPR029058">
    <property type="entry name" value="AB_hydrolase_fold"/>
</dbReference>
<dbReference type="InterPro" id="IPR000383">
    <property type="entry name" value="Xaa-Pro-like_dom"/>
</dbReference>
<keyword evidence="1" id="KW-0732">Signal</keyword>
<dbReference type="InterPro" id="IPR053145">
    <property type="entry name" value="AB_hydrolase_Est10"/>
</dbReference>
<gene>
    <name evidence="3" type="ORF">ACFSVN_06165</name>
</gene>
<comment type="caution">
    <text evidence="3">The sequence shown here is derived from an EMBL/GenBank/DDBJ whole genome shotgun (WGS) entry which is preliminary data.</text>
</comment>
<reference evidence="4" key="1">
    <citation type="journal article" date="2019" name="Int. J. Syst. Evol. Microbiol.">
        <title>The Global Catalogue of Microorganisms (GCM) 10K type strain sequencing project: providing services to taxonomists for standard genome sequencing and annotation.</title>
        <authorList>
            <consortium name="The Broad Institute Genomics Platform"/>
            <consortium name="The Broad Institute Genome Sequencing Center for Infectious Disease"/>
            <person name="Wu L."/>
            <person name="Ma J."/>
        </authorList>
    </citation>
    <scope>NUCLEOTIDE SEQUENCE [LARGE SCALE GENOMIC DNA]</scope>
    <source>
        <strain evidence="4">KCTC 52042</strain>
    </source>
</reference>
<dbReference type="PANTHER" id="PTHR43265">
    <property type="entry name" value="ESTERASE ESTD"/>
    <property type="match status" value="1"/>
</dbReference>
<feature type="signal peptide" evidence="1">
    <location>
        <begin position="1"/>
        <end position="23"/>
    </location>
</feature>
<dbReference type="SUPFAM" id="SSF53474">
    <property type="entry name" value="alpha/beta-Hydrolases"/>
    <property type="match status" value="1"/>
</dbReference>
<feature type="domain" description="Xaa-Pro dipeptidyl-peptidase-like" evidence="2">
    <location>
        <begin position="40"/>
        <end position="219"/>
    </location>
</feature>
<keyword evidence="4" id="KW-1185">Reference proteome</keyword>
<organism evidence="3 4">
    <name type="scientific">Gracilimonas halophila</name>
    <dbReference type="NCBI Taxonomy" id="1834464"/>
    <lineage>
        <taxon>Bacteria</taxon>
        <taxon>Pseudomonadati</taxon>
        <taxon>Balneolota</taxon>
        <taxon>Balneolia</taxon>
        <taxon>Balneolales</taxon>
        <taxon>Balneolaceae</taxon>
        <taxon>Gracilimonas</taxon>
    </lineage>
</organism>
<accession>A0ABW5JKC0</accession>
<name>A0ABW5JKC0_9BACT</name>